<accession>A0ABR2UDI0</accession>
<comment type="caution">
    <text evidence="2">The sequence shown here is derived from an EMBL/GenBank/DDBJ whole genome shotgun (WGS) entry which is preliminary data.</text>
</comment>
<evidence type="ECO:0000313" key="2">
    <source>
        <dbReference type="EMBL" id="KAK9047776.1"/>
    </source>
</evidence>
<dbReference type="Pfam" id="PF08513">
    <property type="entry name" value="LisH"/>
    <property type="match status" value="1"/>
</dbReference>
<dbReference type="PROSITE" id="PS50082">
    <property type="entry name" value="WD_REPEATS_2"/>
    <property type="match status" value="4"/>
</dbReference>
<dbReference type="PANTHER" id="PTHR44376:SF8">
    <property type="entry name" value="TRANSCRIPTIONAL COREPRESSOR LEUNIG-LIKE"/>
    <property type="match status" value="1"/>
</dbReference>
<dbReference type="InterPro" id="IPR001680">
    <property type="entry name" value="WD40_rpt"/>
</dbReference>
<evidence type="ECO:0000256" key="1">
    <source>
        <dbReference type="PROSITE-ProRule" id="PRU00221"/>
    </source>
</evidence>
<evidence type="ECO:0000313" key="3">
    <source>
        <dbReference type="Proteomes" id="UP001396334"/>
    </source>
</evidence>
<dbReference type="InterPro" id="IPR044716">
    <property type="entry name" value="LEUNIG-like"/>
</dbReference>
<name>A0ABR2UDI0_9ROSI</name>
<dbReference type="Gene3D" id="2.130.10.10">
    <property type="entry name" value="YVTN repeat-like/Quinoprotein amine dehydrogenase"/>
    <property type="match status" value="2"/>
</dbReference>
<organism evidence="2 3">
    <name type="scientific">Hibiscus sabdariffa</name>
    <name type="common">roselle</name>
    <dbReference type="NCBI Taxonomy" id="183260"/>
    <lineage>
        <taxon>Eukaryota</taxon>
        <taxon>Viridiplantae</taxon>
        <taxon>Streptophyta</taxon>
        <taxon>Embryophyta</taxon>
        <taxon>Tracheophyta</taxon>
        <taxon>Spermatophyta</taxon>
        <taxon>Magnoliopsida</taxon>
        <taxon>eudicotyledons</taxon>
        <taxon>Gunneridae</taxon>
        <taxon>Pentapetalae</taxon>
        <taxon>rosids</taxon>
        <taxon>malvids</taxon>
        <taxon>Malvales</taxon>
        <taxon>Malvaceae</taxon>
        <taxon>Malvoideae</taxon>
        <taxon>Hibiscus</taxon>
    </lineage>
</organism>
<feature type="repeat" description="WD" evidence="1">
    <location>
        <begin position="401"/>
        <end position="442"/>
    </location>
</feature>
<dbReference type="Pfam" id="PF00400">
    <property type="entry name" value="WD40"/>
    <property type="match status" value="4"/>
</dbReference>
<protein>
    <recommendedName>
        <fullName evidence="4">Transcriptional corepressor LEUNIG-like</fullName>
    </recommendedName>
</protein>
<proteinExistence type="predicted"/>
<dbReference type="CDD" id="cd00200">
    <property type="entry name" value="WD40"/>
    <property type="match status" value="1"/>
</dbReference>
<dbReference type="InterPro" id="IPR036322">
    <property type="entry name" value="WD40_repeat_dom_sf"/>
</dbReference>
<evidence type="ECO:0008006" key="4">
    <source>
        <dbReference type="Google" id="ProtNLM"/>
    </source>
</evidence>
<dbReference type="SUPFAM" id="SSF50978">
    <property type="entry name" value="WD40 repeat-like"/>
    <property type="match status" value="1"/>
</dbReference>
<dbReference type="InterPro" id="IPR006594">
    <property type="entry name" value="LisH"/>
</dbReference>
<feature type="repeat" description="WD" evidence="1">
    <location>
        <begin position="624"/>
        <end position="656"/>
    </location>
</feature>
<keyword evidence="1" id="KW-0853">WD repeat</keyword>
<gene>
    <name evidence="2" type="ORF">V6N11_053610</name>
</gene>
<dbReference type="Proteomes" id="UP001396334">
    <property type="component" value="Unassembled WGS sequence"/>
</dbReference>
<feature type="repeat" description="WD" evidence="1">
    <location>
        <begin position="443"/>
        <end position="475"/>
    </location>
</feature>
<dbReference type="EMBL" id="JBBPBN010000001">
    <property type="protein sequence ID" value="KAK9047776.1"/>
    <property type="molecule type" value="Genomic_DNA"/>
</dbReference>
<dbReference type="SMART" id="SM00320">
    <property type="entry name" value="WD40"/>
    <property type="match status" value="6"/>
</dbReference>
<dbReference type="PANTHER" id="PTHR44376">
    <property type="entry name" value="TRANSCRIPTIONAL REGULATOR OF FILAMENTOUS GROWTH FLO8"/>
    <property type="match status" value="1"/>
</dbReference>
<dbReference type="PROSITE" id="PS50896">
    <property type="entry name" value="LISH"/>
    <property type="match status" value="1"/>
</dbReference>
<keyword evidence="3" id="KW-1185">Reference proteome</keyword>
<dbReference type="PROSITE" id="PS50294">
    <property type="entry name" value="WD_REPEATS_REGION"/>
    <property type="match status" value="2"/>
</dbReference>
<dbReference type="InterPro" id="IPR015943">
    <property type="entry name" value="WD40/YVTN_repeat-like_dom_sf"/>
</dbReference>
<feature type="repeat" description="WD" evidence="1">
    <location>
        <begin position="540"/>
        <end position="580"/>
    </location>
</feature>
<sequence length="656" mass="73881">MADEDDWNAEKMLDLYLHDYLVKKNMHETAELFRQEAGISHRSVGPFFFPVIDSPQGFLQDWWSLFYDIFSTRQTKLQEYSGAETSAKADKMEDQSQNLGPMFSPQLMISQQMVRQVPIPRYSDSSFGLLETNQLRLPNSFAASSSLLQRQINLAQHQVKREQNQGINLGSTFPINSTTPYGAQKGKLPVTWPHVAGDAHSIALLYFVGTATMYMLDISNLWSFIFSGLNESIDPTPLNGWPLDAPNYQQQFQILNCQPEKSDKGLSLIPRNLTPAFPGSSAKFNYHNLIIPKPEIVENNGPMTIQTAQTEEHQNQYNLLQQLQTGRKKMKSSNSATADQKLDYMKAEEHKSVDDTVDSFLSHDGDNVDNTSTPFKILRRRSNRVNKSEHKGFTFGEVSCLHSCKSKVLSCHFSSDGKFLASAGHEKKVMIWNMETLDFVRTSEGHSLLITDVRFRPNSTIFATSSFDKTVQIWDSTKPSKSLFKLVGHAEQVLSLDFHPRKAATKQVRFQPRLGKLIATASGNVVNVIDVETNKPQSCLKGHNKEILSICWDPCGKYIASISEDSARVWSLSSGECLHELRSTGNKFQSCTFHPAYSQLLVIGGYQQCLELWNPIESNKTLTVEAHRGLISSLADCLQTEMIASTSHDQCVKIWK</sequence>
<reference evidence="2 3" key="1">
    <citation type="journal article" date="2024" name="G3 (Bethesda)">
        <title>Genome assembly of Hibiscus sabdariffa L. provides insights into metabolisms of medicinal natural products.</title>
        <authorList>
            <person name="Kim T."/>
        </authorList>
    </citation>
    <scope>NUCLEOTIDE SEQUENCE [LARGE SCALE GENOMIC DNA]</scope>
    <source>
        <strain evidence="2">TK-2024</strain>
        <tissue evidence="2">Old leaves</tissue>
    </source>
</reference>
<dbReference type="SMART" id="SM00667">
    <property type="entry name" value="LisH"/>
    <property type="match status" value="1"/>
</dbReference>